<feature type="transmembrane region" description="Helical" evidence="4">
    <location>
        <begin position="509"/>
        <end position="531"/>
    </location>
</feature>
<name>A0A9P1BFN0_9DINO</name>
<dbReference type="PANTHER" id="PTHR42743:SF11">
    <property type="entry name" value="AMINODEOXYCHORISMATE LYASE"/>
    <property type="match status" value="1"/>
</dbReference>
<keyword evidence="4" id="KW-1133">Transmembrane helix</keyword>
<dbReference type="InterPro" id="IPR043131">
    <property type="entry name" value="BCAT-like_N"/>
</dbReference>
<dbReference type="InterPro" id="IPR036038">
    <property type="entry name" value="Aminotransferase-like"/>
</dbReference>
<protein>
    <submittedName>
        <fullName evidence="7">Uncharacterized protein BH0208</fullName>
    </submittedName>
</protein>
<dbReference type="EMBL" id="CAMXCT030000001">
    <property type="protein sequence ID" value="CAL4758945.1"/>
    <property type="molecule type" value="Genomic_DNA"/>
</dbReference>
<evidence type="ECO:0000313" key="7">
    <source>
        <dbReference type="EMBL" id="CAL4758945.1"/>
    </source>
</evidence>
<keyword evidence="4" id="KW-0472">Membrane</keyword>
<feature type="transmembrane region" description="Helical" evidence="4">
    <location>
        <begin position="567"/>
        <end position="591"/>
    </location>
</feature>
<dbReference type="Gene3D" id="3.20.10.10">
    <property type="entry name" value="D-amino Acid Aminotransferase, subunit A, domain 2"/>
    <property type="match status" value="1"/>
</dbReference>
<feature type="transmembrane region" description="Helical" evidence="4">
    <location>
        <begin position="336"/>
        <end position="355"/>
    </location>
</feature>
<evidence type="ECO:0000256" key="3">
    <source>
        <dbReference type="ARBA" id="ARBA00022898"/>
    </source>
</evidence>
<reference evidence="5" key="1">
    <citation type="submission" date="2022-10" db="EMBL/GenBank/DDBJ databases">
        <authorList>
            <person name="Chen Y."/>
            <person name="Dougan E. K."/>
            <person name="Chan C."/>
            <person name="Rhodes N."/>
            <person name="Thang M."/>
        </authorList>
    </citation>
    <scope>NUCLEOTIDE SEQUENCE</scope>
</reference>
<keyword evidence="4" id="KW-0812">Transmembrane</keyword>
<dbReference type="Pfam" id="PF01063">
    <property type="entry name" value="Aminotran_4"/>
    <property type="match status" value="1"/>
</dbReference>
<dbReference type="FunFam" id="3.20.10.10:FF:000002">
    <property type="entry name" value="D-alanine aminotransferase"/>
    <property type="match status" value="1"/>
</dbReference>
<evidence type="ECO:0000256" key="4">
    <source>
        <dbReference type="SAM" id="Phobius"/>
    </source>
</evidence>
<comment type="caution">
    <text evidence="5">The sequence shown here is derived from an EMBL/GenBank/DDBJ whole genome shotgun (WGS) entry which is preliminary data.</text>
</comment>
<gene>
    <name evidence="5" type="ORF">C1SCF055_LOCUS223</name>
</gene>
<accession>A0A9P1BFN0</accession>
<dbReference type="GO" id="GO:0008652">
    <property type="term" value="P:amino acid biosynthetic process"/>
    <property type="evidence" value="ECO:0007669"/>
    <property type="project" value="UniProtKB-ARBA"/>
</dbReference>
<dbReference type="EMBL" id="CAMXCT020000001">
    <property type="protein sequence ID" value="CAL1125008.1"/>
    <property type="molecule type" value="Genomic_DNA"/>
</dbReference>
<evidence type="ECO:0000313" key="8">
    <source>
        <dbReference type="Proteomes" id="UP001152797"/>
    </source>
</evidence>
<dbReference type="Proteomes" id="UP001152797">
    <property type="component" value="Unassembled WGS sequence"/>
</dbReference>
<dbReference type="AlphaFoldDB" id="A0A9P1BFN0"/>
<dbReference type="Gene3D" id="3.30.470.10">
    <property type="match status" value="1"/>
</dbReference>
<dbReference type="OrthoDB" id="448827at2759"/>
<dbReference type="GO" id="GO:0005829">
    <property type="term" value="C:cytosol"/>
    <property type="evidence" value="ECO:0007669"/>
    <property type="project" value="TreeGrafter"/>
</dbReference>
<feature type="transmembrane region" description="Helical" evidence="4">
    <location>
        <begin position="662"/>
        <end position="681"/>
    </location>
</feature>
<sequence>MRQVFLSGQMVPECDAKISIFDSGFKLGDTVTESTRTFGHRPFKLEQHIERLYRSLKVTRIEPGYSPEELTRISLEVLEANLPLIGDQDDYWIVHNISRGLAVSGADPTRQRSRATVVIYCWPLDLRDWAEYYEQGCHAVTAMSRAVPPQALDARIKNCSRLPYTMAEIEVKLVDPEAQGVILDVDGDVAENKGGNLFAVSGGVLQTPVARNALAGISRETVIELAQELGIAVREMDLAAYDLYTADELFFTSTPYCMMPATRFNGLPVGDGKVGPVTMRLLQAWGSLVGLDIAAQAAEQMERREWKEQPGIHWGMFTLRIPFYHFRFEWPETIQGLVVAGATGMGLIPILVGYLGLSFEVALAVVIVQSFLIASAPLIFGDPYCHGWITPAIPLVLALMGHVIEEPSMDQMRLIQLVTVFTLACAAIFFLAGITGLGRVFVEQIPIPLKAGIIFGAAVAAFHHEFSFGEGTKSYLARAPLSATCAVAICLILMFSVPIARLKHKYRWIAILAGLGLAPGFLVAMIVGSMANEFQFNVEWGIHSPPFAEMYEQLSPLSLGLPSDSEFWSMVLWQVVPLAVIVYIIGFGDIITANELLRSAMPHRPDEKLDINPTRTHFNISIRNALQALAAGPFPVVHGPLWTGVQVVVTERYKDGRKAMDSIFGGIGAYYFWGIPILLFVKPITSFLEPMLPVALSMTILLTGFACGYIGMALPRNNVERGVAMSTGMVLVLFGAWQGLLVGVVMTLVLTGWPFIPSSDHEEVVLD</sequence>
<feature type="transmembrane region" description="Helical" evidence="4">
    <location>
        <begin position="693"/>
        <end position="715"/>
    </location>
</feature>
<dbReference type="GO" id="GO:0003824">
    <property type="term" value="F:catalytic activity"/>
    <property type="evidence" value="ECO:0007669"/>
    <property type="project" value="InterPro"/>
</dbReference>
<keyword evidence="8" id="KW-1185">Reference proteome</keyword>
<feature type="transmembrane region" description="Helical" evidence="4">
    <location>
        <begin position="727"/>
        <end position="756"/>
    </location>
</feature>
<feature type="transmembrane region" description="Helical" evidence="4">
    <location>
        <begin position="475"/>
        <end position="497"/>
    </location>
</feature>
<keyword evidence="3" id="KW-0663">Pyridoxal phosphate</keyword>
<feature type="transmembrane region" description="Helical" evidence="4">
    <location>
        <begin position="416"/>
        <end position="438"/>
    </location>
</feature>
<dbReference type="GO" id="GO:0046394">
    <property type="term" value="P:carboxylic acid biosynthetic process"/>
    <property type="evidence" value="ECO:0007669"/>
    <property type="project" value="UniProtKB-ARBA"/>
</dbReference>
<evidence type="ECO:0000313" key="6">
    <source>
        <dbReference type="EMBL" id="CAL1125008.1"/>
    </source>
</evidence>
<dbReference type="PANTHER" id="PTHR42743">
    <property type="entry name" value="AMINO-ACID AMINOTRANSFERASE"/>
    <property type="match status" value="1"/>
</dbReference>
<dbReference type="InterPro" id="IPR043132">
    <property type="entry name" value="BCAT-like_C"/>
</dbReference>
<dbReference type="SUPFAM" id="SSF56752">
    <property type="entry name" value="D-aminoacid aminotransferase-like PLP-dependent enzymes"/>
    <property type="match status" value="1"/>
</dbReference>
<comment type="similarity">
    <text evidence="2">Belongs to the class-IV pyridoxal-phosphate-dependent aminotransferase family.</text>
</comment>
<comment type="cofactor">
    <cofactor evidence="1">
        <name>pyridoxal 5'-phosphate</name>
        <dbReference type="ChEBI" id="CHEBI:597326"/>
    </cofactor>
</comment>
<evidence type="ECO:0000256" key="2">
    <source>
        <dbReference type="ARBA" id="ARBA00009320"/>
    </source>
</evidence>
<organism evidence="5">
    <name type="scientific">Cladocopium goreaui</name>
    <dbReference type="NCBI Taxonomy" id="2562237"/>
    <lineage>
        <taxon>Eukaryota</taxon>
        <taxon>Sar</taxon>
        <taxon>Alveolata</taxon>
        <taxon>Dinophyceae</taxon>
        <taxon>Suessiales</taxon>
        <taxon>Symbiodiniaceae</taxon>
        <taxon>Cladocopium</taxon>
    </lineage>
</organism>
<dbReference type="EMBL" id="CAMXCT010000001">
    <property type="protein sequence ID" value="CAI3971633.1"/>
    <property type="molecule type" value="Genomic_DNA"/>
</dbReference>
<dbReference type="InterPro" id="IPR001544">
    <property type="entry name" value="Aminotrans_IV"/>
</dbReference>
<reference evidence="6" key="2">
    <citation type="submission" date="2024-04" db="EMBL/GenBank/DDBJ databases">
        <authorList>
            <person name="Chen Y."/>
            <person name="Shah S."/>
            <person name="Dougan E. K."/>
            <person name="Thang M."/>
            <person name="Chan C."/>
        </authorList>
    </citation>
    <scope>NUCLEOTIDE SEQUENCE [LARGE SCALE GENOMIC DNA]</scope>
</reference>
<proteinExistence type="inferred from homology"/>
<feature type="transmembrane region" description="Helical" evidence="4">
    <location>
        <begin position="445"/>
        <end position="463"/>
    </location>
</feature>
<feature type="transmembrane region" description="Helical" evidence="4">
    <location>
        <begin position="361"/>
        <end position="380"/>
    </location>
</feature>
<dbReference type="InterPro" id="IPR050571">
    <property type="entry name" value="Class-IV_PLP-Dep_Aminotrnsfr"/>
</dbReference>
<evidence type="ECO:0000313" key="5">
    <source>
        <dbReference type="EMBL" id="CAI3971633.1"/>
    </source>
</evidence>
<evidence type="ECO:0000256" key="1">
    <source>
        <dbReference type="ARBA" id="ARBA00001933"/>
    </source>
</evidence>